<dbReference type="PANTHER" id="PTHR30055:SF226">
    <property type="entry name" value="HTH-TYPE TRANSCRIPTIONAL REGULATOR PKSA"/>
    <property type="match status" value="1"/>
</dbReference>
<dbReference type="Pfam" id="PF00440">
    <property type="entry name" value="TetR_N"/>
    <property type="match status" value="1"/>
</dbReference>
<dbReference type="InterPro" id="IPR009057">
    <property type="entry name" value="Homeodomain-like_sf"/>
</dbReference>
<evidence type="ECO:0000256" key="1">
    <source>
        <dbReference type="ARBA" id="ARBA00023125"/>
    </source>
</evidence>
<evidence type="ECO:0000256" key="2">
    <source>
        <dbReference type="PROSITE-ProRule" id="PRU00335"/>
    </source>
</evidence>
<reference evidence="4" key="2">
    <citation type="submission" date="2020-09" db="EMBL/GenBank/DDBJ databases">
        <authorList>
            <person name="Yu Y."/>
        </authorList>
    </citation>
    <scope>NUCLEOTIDE SEQUENCE</scope>
    <source>
        <strain evidence="4">KCTC 49039</strain>
    </source>
</reference>
<protein>
    <submittedName>
        <fullName evidence="4">TetR family transcriptional regulator</fullName>
    </submittedName>
</protein>
<accession>A0A927G916</accession>
<dbReference type="GO" id="GO:0003700">
    <property type="term" value="F:DNA-binding transcription factor activity"/>
    <property type="evidence" value="ECO:0007669"/>
    <property type="project" value="TreeGrafter"/>
</dbReference>
<keyword evidence="1 2" id="KW-0238">DNA-binding</keyword>
<dbReference type="RefSeq" id="WP_191828672.1">
    <property type="nucleotide sequence ID" value="NZ_JACYHB010000005.1"/>
</dbReference>
<dbReference type="EMBL" id="JACYHB010000005">
    <property type="protein sequence ID" value="MBD8079096.1"/>
    <property type="molecule type" value="Genomic_DNA"/>
</dbReference>
<reference evidence="4" key="1">
    <citation type="journal article" date="2018" name="Curr. Microbiol.">
        <title>Cellulosimicrobium arenosum sp. nov., Isolated from Marine Sediment Sand.</title>
        <authorList>
            <person name="Oh M."/>
            <person name="Kim J.H."/>
            <person name="Yoon J.H."/>
            <person name="Schumann P."/>
            <person name="Kim W."/>
        </authorList>
    </citation>
    <scope>NUCLEOTIDE SEQUENCE</scope>
    <source>
        <strain evidence="4">KCTC 49039</strain>
    </source>
</reference>
<dbReference type="SUPFAM" id="SSF46689">
    <property type="entry name" value="Homeodomain-like"/>
    <property type="match status" value="1"/>
</dbReference>
<evidence type="ECO:0000313" key="4">
    <source>
        <dbReference type="EMBL" id="MBD8079096.1"/>
    </source>
</evidence>
<dbReference type="InterPro" id="IPR036271">
    <property type="entry name" value="Tet_transcr_reg_TetR-rel_C_sf"/>
</dbReference>
<dbReference type="PANTHER" id="PTHR30055">
    <property type="entry name" value="HTH-TYPE TRANSCRIPTIONAL REGULATOR RUTR"/>
    <property type="match status" value="1"/>
</dbReference>
<organism evidence="4 5">
    <name type="scientific">Cellulosimicrobium arenosum</name>
    <dbReference type="NCBI Taxonomy" id="2708133"/>
    <lineage>
        <taxon>Bacteria</taxon>
        <taxon>Bacillati</taxon>
        <taxon>Actinomycetota</taxon>
        <taxon>Actinomycetes</taxon>
        <taxon>Micrococcales</taxon>
        <taxon>Promicromonosporaceae</taxon>
        <taxon>Cellulosimicrobium</taxon>
    </lineage>
</organism>
<dbReference type="PROSITE" id="PS50977">
    <property type="entry name" value="HTH_TETR_2"/>
    <property type="match status" value="1"/>
</dbReference>
<keyword evidence="5" id="KW-1185">Reference proteome</keyword>
<name>A0A927G916_9MICO</name>
<dbReference type="SUPFAM" id="SSF48498">
    <property type="entry name" value="Tetracyclin repressor-like, C-terminal domain"/>
    <property type="match status" value="1"/>
</dbReference>
<sequence>MNRMSVEDRRAQLVDAAMTVAVREGVEAVTIRGVAAEAGVSLGVVHYCFEDKDELLQAMGNSLALVASEPVRAALDTEGDVVELAHAAAHGLWTGLTPRRHMRLLTFEFATAGVRSRALRSVAHTHLEQTWTMTRGFLEEVARRGEVTYTTDIEFLSRIVAGYIDGIEIAWLVEQDDATAIRSFHALAEYVLSVMVRADGSPVREGGPARVPLE</sequence>
<dbReference type="PRINTS" id="PR00455">
    <property type="entry name" value="HTHTETR"/>
</dbReference>
<dbReference type="Proteomes" id="UP000610846">
    <property type="component" value="Unassembled WGS sequence"/>
</dbReference>
<evidence type="ECO:0000313" key="5">
    <source>
        <dbReference type="Proteomes" id="UP000610846"/>
    </source>
</evidence>
<comment type="caution">
    <text evidence="4">The sequence shown here is derived from an EMBL/GenBank/DDBJ whole genome shotgun (WGS) entry which is preliminary data.</text>
</comment>
<evidence type="ECO:0000259" key="3">
    <source>
        <dbReference type="PROSITE" id="PS50977"/>
    </source>
</evidence>
<dbReference type="InterPro" id="IPR001647">
    <property type="entry name" value="HTH_TetR"/>
</dbReference>
<proteinExistence type="predicted"/>
<dbReference type="Gene3D" id="1.10.357.10">
    <property type="entry name" value="Tetracycline Repressor, domain 2"/>
    <property type="match status" value="1"/>
</dbReference>
<dbReference type="InterPro" id="IPR050109">
    <property type="entry name" value="HTH-type_TetR-like_transc_reg"/>
</dbReference>
<feature type="domain" description="HTH tetR-type" evidence="3">
    <location>
        <begin position="7"/>
        <end position="67"/>
    </location>
</feature>
<feature type="DNA-binding region" description="H-T-H motif" evidence="2">
    <location>
        <begin position="30"/>
        <end position="49"/>
    </location>
</feature>
<dbReference type="GO" id="GO:0000976">
    <property type="term" value="F:transcription cis-regulatory region binding"/>
    <property type="evidence" value="ECO:0007669"/>
    <property type="project" value="TreeGrafter"/>
</dbReference>
<gene>
    <name evidence="4" type="ORF">IF651_08525</name>
</gene>
<dbReference type="AlphaFoldDB" id="A0A927G916"/>